<dbReference type="PANTHER" id="PTHR43591:SF24">
    <property type="entry name" value="2-METHOXY-6-POLYPRENYL-1,4-BENZOQUINOL METHYLASE, MITOCHONDRIAL"/>
    <property type="match status" value="1"/>
</dbReference>
<dbReference type="KEGG" id="aamb:D1866_10455"/>
<dbReference type="RefSeq" id="WP_152939691.1">
    <property type="nucleotide sequence ID" value="NZ_CP045482.1"/>
</dbReference>
<dbReference type="AlphaFoldDB" id="A0A650CX07"/>
<sequence>MRFICPYDGTPVNENLECEKGHKFMYHDGIYDFLVNSKVKGDALLERIAPIYDKIWAPLGFFLTSFYSYDRIFKDAGSFLSSQNFLDIGTGPGTIFKYVKCEYCIGLDISTKFLSILKKKFSHVIAVRADATSLPIESASMDSVSSFLVLHMLNNPSLAIKEISRVLKPNGKCEILVLVKSNVISRLLSKWWKIELRHRDYYISAIEENKLTLLEIKKYGPWLLLKCKKQA</sequence>
<keyword evidence="4" id="KW-1185">Reference proteome</keyword>
<evidence type="ECO:0000313" key="3">
    <source>
        <dbReference type="EMBL" id="QGR22346.1"/>
    </source>
</evidence>
<dbReference type="GeneID" id="42780156"/>
<dbReference type="InterPro" id="IPR013216">
    <property type="entry name" value="Methyltransf_11"/>
</dbReference>
<gene>
    <name evidence="3" type="ORF">D1866_10455</name>
    <name evidence="2" type="ORF">GFB69_01895</name>
</gene>
<keyword evidence="3" id="KW-0808">Transferase</keyword>
<organism evidence="3 4">
    <name type="scientific">Acidianus ambivalens</name>
    <name type="common">Desulfurolobus ambivalens</name>
    <dbReference type="NCBI Taxonomy" id="2283"/>
    <lineage>
        <taxon>Archaea</taxon>
        <taxon>Thermoproteota</taxon>
        <taxon>Thermoprotei</taxon>
        <taxon>Sulfolobales</taxon>
        <taxon>Sulfolobaceae</taxon>
        <taxon>Acidianus</taxon>
    </lineage>
</organism>
<dbReference type="Proteomes" id="UP000474054">
    <property type="component" value="Unassembled WGS sequence"/>
</dbReference>
<dbReference type="Proteomes" id="UP000426328">
    <property type="component" value="Chromosome"/>
</dbReference>
<dbReference type="CDD" id="cd02440">
    <property type="entry name" value="AdoMet_MTases"/>
    <property type="match status" value="1"/>
</dbReference>
<dbReference type="GO" id="GO:0032259">
    <property type="term" value="P:methylation"/>
    <property type="evidence" value="ECO:0007669"/>
    <property type="project" value="UniProtKB-KW"/>
</dbReference>
<proteinExistence type="predicted"/>
<evidence type="ECO:0000259" key="1">
    <source>
        <dbReference type="Pfam" id="PF08241"/>
    </source>
</evidence>
<dbReference type="SUPFAM" id="SSF53335">
    <property type="entry name" value="S-adenosyl-L-methionine-dependent methyltransferases"/>
    <property type="match status" value="1"/>
</dbReference>
<reference evidence="3 4" key="2">
    <citation type="submission" date="2019-10" db="EMBL/GenBank/DDBJ databases">
        <title>Genome Sequences from Six Type Strain Members of the Archaeal Family Sulfolobaceae: Acidianus ambivalens, Acidianus infernus, Metallosphaera prunae, Stygiolobus azoricus, Sulfolobus metallicus, and Sulfurisphaera ohwakuensis.</title>
        <authorList>
            <person name="Counts J.A."/>
            <person name="Kelly R.M."/>
        </authorList>
    </citation>
    <scope>NUCLEOTIDE SEQUENCE [LARGE SCALE GENOMIC DNA]</scope>
    <source>
        <strain evidence="3 4">LEI 10</strain>
    </source>
</reference>
<dbReference type="PANTHER" id="PTHR43591">
    <property type="entry name" value="METHYLTRANSFERASE"/>
    <property type="match status" value="1"/>
</dbReference>
<reference evidence="2 5" key="1">
    <citation type="submission" date="2019-10" db="EMBL/GenBank/DDBJ databases">
        <title>Comparative genomics of sulfur disproportionating microorganisms.</title>
        <authorList>
            <person name="Ward L.M."/>
            <person name="Bertran E."/>
            <person name="Johnston D."/>
        </authorList>
    </citation>
    <scope>NUCLEOTIDE SEQUENCE [LARGE SCALE GENOMIC DNA]</scope>
    <source>
        <strain evidence="2 5">DSM 3772</strain>
    </source>
</reference>
<feature type="domain" description="Methyltransferase type 11" evidence="1">
    <location>
        <begin position="86"/>
        <end position="173"/>
    </location>
</feature>
<dbReference type="Pfam" id="PF08241">
    <property type="entry name" value="Methyltransf_11"/>
    <property type="match status" value="1"/>
</dbReference>
<evidence type="ECO:0000313" key="4">
    <source>
        <dbReference type="Proteomes" id="UP000426328"/>
    </source>
</evidence>
<accession>A0A650CX07</accession>
<evidence type="ECO:0000313" key="5">
    <source>
        <dbReference type="Proteomes" id="UP000474054"/>
    </source>
</evidence>
<dbReference type="EMBL" id="WHYS01000001">
    <property type="protein sequence ID" value="MQL54537.1"/>
    <property type="molecule type" value="Genomic_DNA"/>
</dbReference>
<dbReference type="Gene3D" id="3.40.50.150">
    <property type="entry name" value="Vaccinia Virus protein VP39"/>
    <property type="match status" value="1"/>
</dbReference>
<name>A0A650CX07_ACIAM</name>
<dbReference type="EMBL" id="CP045482">
    <property type="protein sequence ID" value="QGR22346.1"/>
    <property type="molecule type" value="Genomic_DNA"/>
</dbReference>
<protein>
    <submittedName>
        <fullName evidence="3">Methyltransferase domain-containing protein</fullName>
    </submittedName>
</protein>
<evidence type="ECO:0000313" key="2">
    <source>
        <dbReference type="EMBL" id="MQL54537.1"/>
    </source>
</evidence>
<keyword evidence="3" id="KW-0489">Methyltransferase</keyword>
<dbReference type="InterPro" id="IPR029063">
    <property type="entry name" value="SAM-dependent_MTases_sf"/>
</dbReference>
<dbReference type="GO" id="GO:0008757">
    <property type="term" value="F:S-adenosylmethionine-dependent methyltransferase activity"/>
    <property type="evidence" value="ECO:0007669"/>
    <property type="project" value="InterPro"/>
</dbReference>